<evidence type="ECO:0000313" key="1">
    <source>
        <dbReference type="EMBL" id="CAA6819852.1"/>
    </source>
</evidence>
<gene>
    <name evidence="1" type="ORF">HELGO_WM46957</name>
</gene>
<feature type="non-terminal residue" evidence="1">
    <location>
        <position position="92"/>
    </location>
</feature>
<dbReference type="Pfam" id="PF08011">
    <property type="entry name" value="PDDEXK_9"/>
    <property type="match status" value="1"/>
</dbReference>
<dbReference type="EMBL" id="CACVAZ010000128">
    <property type="protein sequence ID" value="CAA6819852.1"/>
    <property type="molecule type" value="Genomic_DNA"/>
</dbReference>
<dbReference type="InterPro" id="IPR012547">
    <property type="entry name" value="PDDEXK_9"/>
</dbReference>
<proteinExistence type="predicted"/>
<name>A0A6S6TG44_9BACT</name>
<reference evidence="1" key="1">
    <citation type="submission" date="2020-01" db="EMBL/GenBank/DDBJ databases">
        <authorList>
            <person name="Meier V. D."/>
            <person name="Meier V D."/>
        </authorList>
    </citation>
    <scope>NUCLEOTIDE SEQUENCE</scope>
    <source>
        <strain evidence="1">HLG_WM_MAG_02</strain>
    </source>
</reference>
<accession>A0A6S6TG44</accession>
<dbReference type="AlphaFoldDB" id="A0A6S6TG44"/>
<organism evidence="1">
    <name type="scientific">uncultured Sulfurovum sp</name>
    <dbReference type="NCBI Taxonomy" id="269237"/>
    <lineage>
        <taxon>Bacteria</taxon>
        <taxon>Pseudomonadati</taxon>
        <taxon>Campylobacterota</taxon>
        <taxon>Epsilonproteobacteria</taxon>
        <taxon>Campylobacterales</taxon>
        <taxon>Sulfurovaceae</taxon>
        <taxon>Sulfurovum</taxon>
        <taxon>environmental samples</taxon>
    </lineage>
</organism>
<protein>
    <submittedName>
        <fullName evidence="1">Conserved protein</fullName>
    </submittedName>
</protein>
<sequence length="92" mass="10857">MITLSLLSFAEFYFIDSQPELNNKYPDILLIGRDEKVPKNYMFELKWVKQKDDYKKLKQEGLKQIEGYLKLDKVKNIPKLRSFLLLGSKDGV</sequence>